<organism evidence="2">
    <name type="scientific">Triticum aestivum</name>
    <name type="common">Wheat</name>
    <dbReference type="NCBI Taxonomy" id="4565"/>
    <lineage>
        <taxon>Eukaryota</taxon>
        <taxon>Viridiplantae</taxon>
        <taxon>Streptophyta</taxon>
        <taxon>Embryophyta</taxon>
        <taxon>Tracheophyta</taxon>
        <taxon>Spermatophyta</taxon>
        <taxon>Magnoliopsida</taxon>
        <taxon>Liliopsida</taxon>
        <taxon>Poales</taxon>
        <taxon>Poaceae</taxon>
        <taxon>BOP clade</taxon>
        <taxon>Pooideae</taxon>
        <taxon>Triticodae</taxon>
        <taxon>Triticeae</taxon>
        <taxon>Triticinae</taxon>
        <taxon>Triticum</taxon>
    </lineage>
</organism>
<dbReference type="Gramene" id="TraesRN1A0100735600.1">
    <property type="protein sequence ID" value="TraesRN1A0100735600.1"/>
    <property type="gene ID" value="TraesRN1A0100735600"/>
</dbReference>
<feature type="region of interest" description="Disordered" evidence="1">
    <location>
        <begin position="74"/>
        <end position="119"/>
    </location>
</feature>
<dbReference type="EnsemblPlants" id="TraesCS1A02G273300.1">
    <property type="protein sequence ID" value="TraesCS1A02G273300.1.cds1"/>
    <property type="gene ID" value="TraesCS1A02G273300"/>
</dbReference>
<feature type="compositionally biased region" description="Basic and acidic residues" evidence="1">
    <location>
        <begin position="110"/>
        <end position="119"/>
    </location>
</feature>
<evidence type="ECO:0000256" key="1">
    <source>
        <dbReference type="SAM" id="MobiDB-lite"/>
    </source>
</evidence>
<sequence>MCSRTIPLQFRARSANPVSNGTGDNYWMGSRGINSLRLSPIPTEPNRGALNAAVPNKAACCKFLPGVASVAPSSSPLRHVTRGEQRPWSSPVARTNDGAAEGEPEAPGEAEGKQGDEEVARRKSAAQEVFEGLYICGYVLFYRIGECVWYKVKEGIAKLRKKR</sequence>
<protein>
    <submittedName>
        <fullName evidence="2">Uncharacterized protein</fullName>
    </submittedName>
</protein>
<dbReference type="OrthoDB" id="10293914at2759"/>
<evidence type="ECO:0000313" key="3">
    <source>
        <dbReference type="Proteomes" id="UP000019116"/>
    </source>
</evidence>
<evidence type="ECO:0000313" key="2">
    <source>
        <dbReference type="EnsemblPlants" id="TraesCS1A02G273300.1.cds1"/>
    </source>
</evidence>
<dbReference type="Proteomes" id="UP000019116">
    <property type="component" value="Chromosome 1A"/>
</dbReference>
<proteinExistence type="predicted"/>
<accession>A0A3B5Y2I2</accession>
<dbReference type="Gramene" id="TraesCAD_scaffold_022931_01G000300.1">
    <property type="protein sequence ID" value="TraesCAD_scaffold_022931_01G000300.1"/>
    <property type="gene ID" value="TraesCAD_scaffold_022931_01G000300"/>
</dbReference>
<name>A0A3B5Y2I2_WHEAT</name>
<dbReference type="Gramene" id="TraesROB_scaffold_019982_01G000500.1">
    <property type="protein sequence ID" value="TraesROB_scaffold_019982_01G000500.1"/>
    <property type="gene ID" value="TraesROB_scaffold_019982_01G000500"/>
</dbReference>
<reference evidence="2" key="1">
    <citation type="submission" date="2018-08" db="EMBL/GenBank/DDBJ databases">
        <authorList>
            <person name="Rossello M."/>
        </authorList>
    </citation>
    <scope>NUCLEOTIDE SEQUENCE [LARGE SCALE GENOMIC DNA]</scope>
    <source>
        <strain evidence="2">cv. Chinese Spring</strain>
    </source>
</reference>
<dbReference type="Gramene" id="TraesCS1A03G0690400.1">
    <property type="protein sequence ID" value="TraesCS1A03G0690400.1.CDS1"/>
    <property type="gene ID" value="TraesCS1A03G0690400"/>
</dbReference>
<reference evidence="2" key="2">
    <citation type="submission" date="2018-10" db="UniProtKB">
        <authorList>
            <consortium name="EnsemblPlants"/>
        </authorList>
    </citation>
    <scope>IDENTIFICATION</scope>
</reference>
<dbReference type="Gramene" id="TraesCS1A02G273300.1">
    <property type="protein sequence ID" value="TraesCS1A02G273300.1.cds1"/>
    <property type="gene ID" value="TraesCS1A02G273300"/>
</dbReference>
<dbReference type="Gramene" id="TraesCLE_scaffold_009923_01G000300.1">
    <property type="protein sequence ID" value="TraesCLE_scaffold_009923_01G000300.1"/>
    <property type="gene ID" value="TraesCLE_scaffold_009923_01G000300"/>
</dbReference>
<dbReference type="Gramene" id="TraesWEE_scaffold_113552_01G000200.1">
    <property type="protein sequence ID" value="TraesWEE_scaffold_113552_01G000200.1"/>
    <property type="gene ID" value="TraesWEE_scaffold_113552_01G000200"/>
</dbReference>
<dbReference type="AlphaFoldDB" id="A0A3B5Y2I2"/>
<keyword evidence="3" id="KW-1185">Reference proteome</keyword>